<proteinExistence type="inferred from homology"/>
<dbReference type="Pfam" id="PF00041">
    <property type="entry name" value="fn3"/>
    <property type="match status" value="1"/>
</dbReference>
<dbReference type="Proteomes" id="UP000582974">
    <property type="component" value="Unassembled WGS sequence"/>
</dbReference>
<evidence type="ECO:0000256" key="2">
    <source>
        <dbReference type="ARBA" id="ARBA00009121"/>
    </source>
</evidence>
<gene>
    <name evidence="13" type="ORF">H0B56_21030</name>
</gene>
<keyword evidence="5" id="KW-0146">Chitin degradation</keyword>
<dbReference type="PANTHER" id="PTHR11177:SF317">
    <property type="entry name" value="CHITINASE 12-RELATED"/>
    <property type="match status" value="1"/>
</dbReference>
<evidence type="ECO:0000256" key="7">
    <source>
        <dbReference type="ARBA" id="ARBA00023326"/>
    </source>
</evidence>
<keyword evidence="4 8" id="KW-0378">Hydrolase</keyword>
<feature type="compositionally biased region" description="Polar residues" evidence="9">
    <location>
        <begin position="231"/>
        <end position="240"/>
    </location>
</feature>
<dbReference type="Gene3D" id="2.60.40.10">
    <property type="entry name" value="Immunoglobulins"/>
    <property type="match status" value="1"/>
</dbReference>
<dbReference type="EC" id="3.2.1.14" evidence="3"/>
<dbReference type="Gene3D" id="2.60.120.430">
    <property type="entry name" value="Galactose-binding lectin"/>
    <property type="match status" value="1"/>
</dbReference>
<feature type="domain" description="GH18" evidence="12">
    <location>
        <begin position="327"/>
        <end position="718"/>
    </location>
</feature>
<dbReference type="SUPFAM" id="SSF49265">
    <property type="entry name" value="Fibronectin type III"/>
    <property type="match status" value="1"/>
</dbReference>
<dbReference type="SUPFAM" id="SSF51445">
    <property type="entry name" value="(Trans)glycosidases"/>
    <property type="match status" value="1"/>
</dbReference>
<dbReference type="Pfam" id="PF00704">
    <property type="entry name" value="Glyco_hydro_18"/>
    <property type="match status" value="1"/>
</dbReference>
<dbReference type="EMBL" id="JACCKD010000009">
    <property type="protein sequence ID" value="MBA0128037.1"/>
    <property type="molecule type" value="Genomic_DNA"/>
</dbReference>
<evidence type="ECO:0000256" key="4">
    <source>
        <dbReference type="ARBA" id="ARBA00022801"/>
    </source>
</evidence>
<dbReference type="GO" id="GO:0008843">
    <property type="term" value="F:endochitinase activity"/>
    <property type="evidence" value="ECO:0007669"/>
    <property type="project" value="UniProtKB-EC"/>
</dbReference>
<evidence type="ECO:0000259" key="12">
    <source>
        <dbReference type="PROSITE" id="PS51910"/>
    </source>
</evidence>
<dbReference type="GO" id="GO:0008061">
    <property type="term" value="F:chitin binding"/>
    <property type="evidence" value="ECO:0007669"/>
    <property type="project" value="InterPro"/>
</dbReference>
<dbReference type="PROSITE" id="PS01095">
    <property type="entry name" value="GH18_1"/>
    <property type="match status" value="1"/>
</dbReference>
<organism evidence="13 14">
    <name type="scientific">Haloechinothrix aidingensis</name>
    <dbReference type="NCBI Taxonomy" id="2752311"/>
    <lineage>
        <taxon>Bacteria</taxon>
        <taxon>Bacillati</taxon>
        <taxon>Actinomycetota</taxon>
        <taxon>Actinomycetes</taxon>
        <taxon>Pseudonocardiales</taxon>
        <taxon>Pseudonocardiaceae</taxon>
        <taxon>Haloechinothrix</taxon>
    </lineage>
</organism>
<dbReference type="InterPro" id="IPR001223">
    <property type="entry name" value="Glyco_hydro18_cat"/>
</dbReference>
<accession>A0A838AFX7</accession>
<comment type="catalytic activity">
    <reaction evidence="1">
        <text>Random endo-hydrolysis of N-acetyl-beta-D-glucosaminide (1-&gt;4)-beta-linkages in chitin and chitodextrins.</text>
        <dbReference type="EC" id="3.2.1.14"/>
    </reaction>
</comment>
<dbReference type="PROSITE" id="PS51910">
    <property type="entry name" value="GH18_2"/>
    <property type="match status" value="1"/>
</dbReference>
<evidence type="ECO:0000256" key="10">
    <source>
        <dbReference type="SAM" id="SignalP"/>
    </source>
</evidence>
<dbReference type="GO" id="GO:0006032">
    <property type="term" value="P:chitin catabolic process"/>
    <property type="evidence" value="ECO:0007669"/>
    <property type="project" value="UniProtKB-KW"/>
</dbReference>
<dbReference type="SUPFAM" id="SSF54556">
    <property type="entry name" value="Chitinase insertion domain"/>
    <property type="match status" value="1"/>
</dbReference>
<dbReference type="SMART" id="SM00060">
    <property type="entry name" value="FN3"/>
    <property type="match status" value="1"/>
</dbReference>
<dbReference type="PANTHER" id="PTHR11177">
    <property type="entry name" value="CHITINASE"/>
    <property type="match status" value="1"/>
</dbReference>
<dbReference type="Pfam" id="PF11721">
    <property type="entry name" value="Malectin"/>
    <property type="match status" value="1"/>
</dbReference>
<dbReference type="InterPro" id="IPR003961">
    <property type="entry name" value="FN3_dom"/>
</dbReference>
<dbReference type="CDD" id="cd00063">
    <property type="entry name" value="FN3"/>
    <property type="match status" value="1"/>
</dbReference>
<comment type="similarity">
    <text evidence="2">Belongs to the glycosyl hydrolase 18 family. Chitinase class II subfamily.</text>
</comment>
<dbReference type="GO" id="GO:0000272">
    <property type="term" value="P:polysaccharide catabolic process"/>
    <property type="evidence" value="ECO:0007669"/>
    <property type="project" value="UniProtKB-KW"/>
</dbReference>
<dbReference type="SUPFAM" id="SSF49785">
    <property type="entry name" value="Galactose-binding domain-like"/>
    <property type="match status" value="1"/>
</dbReference>
<keyword evidence="14" id="KW-1185">Reference proteome</keyword>
<evidence type="ECO:0000256" key="1">
    <source>
        <dbReference type="ARBA" id="ARBA00000822"/>
    </source>
</evidence>
<dbReference type="InterPro" id="IPR013783">
    <property type="entry name" value="Ig-like_fold"/>
</dbReference>
<dbReference type="InterPro" id="IPR021720">
    <property type="entry name" value="Malectin_dom"/>
</dbReference>
<dbReference type="AlphaFoldDB" id="A0A838AFX7"/>
<feature type="signal peptide" evidence="10">
    <location>
        <begin position="1"/>
        <end position="45"/>
    </location>
</feature>
<keyword evidence="10" id="KW-0732">Signal</keyword>
<feature type="region of interest" description="Disordered" evidence="9">
    <location>
        <begin position="302"/>
        <end position="326"/>
    </location>
</feature>
<dbReference type="InterPro" id="IPR029070">
    <property type="entry name" value="Chitinase_insertion_sf"/>
</dbReference>
<name>A0A838AFX7_9PSEU</name>
<evidence type="ECO:0000313" key="14">
    <source>
        <dbReference type="Proteomes" id="UP000582974"/>
    </source>
</evidence>
<comment type="caution">
    <text evidence="13">The sequence shown here is derived from an EMBL/GenBank/DDBJ whole genome shotgun (WGS) entry which is preliminary data.</text>
</comment>
<keyword evidence="7" id="KW-0119">Carbohydrate metabolism</keyword>
<evidence type="ECO:0000313" key="13">
    <source>
        <dbReference type="EMBL" id="MBA0128037.1"/>
    </source>
</evidence>
<dbReference type="RefSeq" id="WP_180894830.1">
    <property type="nucleotide sequence ID" value="NZ_JACCKD010000009.1"/>
</dbReference>
<reference evidence="13 14" key="1">
    <citation type="submission" date="2020-07" db="EMBL/GenBank/DDBJ databases">
        <title>Genome of Haloechinothrix sp.</title>
        <authorList>
            <person name="Tang S.-K."/>
            <person name="Yang L."/>
            <person name="Zhu W.-Y."/>
        </authorList>
    </citation>
    <scope>NUCLEOTIDE SEQUENCE [LARGE SCALE GENOMIC DNA]</scope>
    <source>
        <strain evidence="13 14">YIM 98757</strain>
    </source>
</reference>
<evidence type="ECO:0000256" key="8">
    <source>
        <dbReference type="RuleBase" id="RU000489"/>
    </source>
</evidence>
<dbReference type="SMART" id="SM00636">
    <property type="entry name" value="Glyco_18"/>
    <property type="match status" value="1"/>
</dbReference>
<feature type="domain" description="Fibronectin type-III" evidence="11">
    <location>
        <begin position="225"/>
        <end position="319"/>
    </location>
</feature>
<dbReference type="InterPro" id="IPR011583">
    <property type="entry name" value="Chitinase_II/V-like_cat"/>
</dbReference>
<dbReference type="PROSITE" id="PS50853">
    <property type="entry name" value="FN3"/>
    <property type="match status" value="1"/>
</dbReference>
<dbReference type="Gene3D" id="3.10.50.10">
    <property type="match status" value="1"/>
</dbReference>
<dbReference type="InterPro" id="IPR017853">
    <property type="entry name" value="GH"/>
</dbReference>
<keyword evidence="6 8" id="KW-0326">Glycosidase</keyword>
<dbReference type="CDD" id="cd06548">
    <property type="entry name" value="GH18_chitinase"/>
    <property type="match status" value="1"/>
</dbReference>
<dbReference type="InterPro" id="IPR036116">
    <property type="entry name" value="FN3_sf"/>
</dbReference>
<feature type="chain" id="PRO_5032610641" description="chitinase" evidence="10">
    <location>
        <begin position="46"/>
        <end position="718"/>
    </location>
</feature>
<protein>
    <recommendedName>
        <fullName evidence="3">chitinase</fullName>
        <ecNumber evidence="3">3.2.1.14</ecNumber>
    </recommendedName>
</protein>
<dbReference type="InterPro" id="IPR001579">
    <property type="entry name" value="Glyco_hydro_18_chit_AS"/>
</dbReference>
<evidence type="ECO:0000259" key="11">
    <source>
        <dbReference type="PROSITE" id="PS50853"/>
    </source>
</evidence>
<evidence type="ECO:0000256" key="9">
    <source>
        <dbReference type="SAM" id="MobiDB-lite"/>
    </source>
</evidence>
<evidence type="ECO:0000256" key="6">
    <source>
        <dbReference type="ARBA" id="ARBA00023295"/>
    </source>
</evidence>
<evidence type="ECO:0000256" key="5">
    <source>
        <dbReference type="ARBA" id="ARBA00023024"/>
    </source>
</evidence>
<keyword evidence="7" id="KW-0624">Polysaccharide degradation</keyword>
<dbReference type="Gene3D" id="3.20.20.80">
    <property type="entry name" value="Glycosidases"/>
    <property type="match status" value="1"/>
</dbReference>
<evidence type="ECO:0000256" key="3">
    <source>
        <dbReference type="ARBA" id="ARBA00012729"/>
    </source>
</evidence>
<feature type="region of interest" description="Disordered" evidence="9">
    <location>
        <begin position="206"/>
        <end position="248"/>
    </location>
</feature>
<dbReference type="InterPro" id="IPR050314">
    <property type="entry name" value="Glycosyl_Hydrlase_18"/>
</dbReference>
<sequence>MSRDISNRLAVLWRRRRPARRASSFAAAVTAIVVPLSVVAPVAQGADTTETQVPVRVNANGADYDDADGRQWSADRAYRQGEWGFGTVYGSGSTGESIAGTDDDALYQSYNYFDGGSGYTFDVPDGSYEVTLKMVEDWATAAGQRVFDVHSGSETVLTGVDIHAECGALTACDRSFITTVSDGRLSVGFTMNGGASYATLSAISVVPADGSPDPDPDPDPEPPAAPEDVSATASGPSQVDVTWADNEEPDVDGYKVYRSTEPGFEVGAGTLVAEDIAVSSYSDSGRSPETTYYYRVSAVDDTGAESAPSGEVSATTPGRDDDPPDGHTRVAYFTQWGIYDRDFLVKDVDVSGAAGQLTHINYAFADVDQNLECATGDAYADYNKAFSAAESVDGEADSWDQPLRGNFNQLAELKEKHPDLKVMLSLGGWTWSGNFSDAALTQESREHFVESCVDRFIEGNVPGLPDGAAAGVFDGIDVDWEWPGSEGAPGNVIRPEDKQNYTLLLEEFRRQLDELGAETGEHYELTAFLPAAPEKIEAGIEIGGVFDALDYATVQGYDFHGAWDDETNHQAQLFSPPGDPTPQRWSADLAVTTYLDGGADPGEIVLGVPAFGRGWSGVPGTNDGLYQDAAGPADGTYEQGIEDYHVLKDKPGQRFRDDENGALWLYDGDEWWSYDDPAMLERKAEYITDRGLGGSMMWSLDGDDANATLTSTLADALP</sequence>
<dbReference type="InterPro" id="IPR008979">
    <property type="entry name" value="Galactose-bd-like_sf"/>
</dbReference>